<dbReference type="GO" id="GO:0003700">
    <property type="term" value="F:DNA-binding transcription factor activity"/>
    <property type="evidence" value="ECO:0007669"/>
    <property type="project" value="InterPro"/>
</dbReference>
<dbReference type="Gene3D" id="3.40.190.10">
    <property type="entry name" value="Periplasmic binding protein-like II"/>
    <property type="match status" value="2"/>
</dbReference>
<keyword evidence="3" id="KW-0238">DNA-binding</keyword>
<dbReference type="GO" id="GO:0003677">
    <property type="term" value="F:DNA binding"/>
    <property type="evidence" value="ECO:0007669"/>
    <property type="project" value="UniProtKB-KW"/>
</dbReference>
<dbReference type="SUPFAM" id="SSF46785">
    <property type="entry name" value="Winged helix' DNA-binding domain"/>
    <property type="match status" value="1"/>
</dbReference>
<dbReference type="Proteomes" id="UP000198862">
    <property type="component" value="Unassembled WGS sequence"/>
</dbReference>
<dbReference type="OrthoDB" id="6621790at2"/>
<evidence type="ECO:0000256" key="3">
    <source>
        <dbReference type="ARBA" id="ARBA00023125"/>
    </source>
</evidence>
<accession>A0A1I1MA33</accession>
<protein>
    <submittedName>
        <fullName evidence="6">Transcriptional regulator</fullName>
    </submittedName>
</protein>
<dbReference type="InterPro" id="IPR037402">
    <property type="entry name" value="YidZ_PBP2"/>
</dbReference>
<keyword evidence="2" id="KW-0805">Transcription regulation</keyword>
<dbReference type="CDD" id="cd08417">
    <property type="entry name" value="PBP2_Nitroaromatics_like"/>
    <property type="match status" value="1"/>
</dbReference>
<gene>
    <name evidence="6" type="ORF">SAMN02745724_02592</name>
</gene>
<dbReference type="InterPro" id="IPR036390">
    <property type="entry name" value="WH_DNA-bd_sf"/>
</dbReference>
<dbReference type="PROSITE" id="PS50931">
    <property type="entry name" value="HTH_LYSR"/>
    <property type="match status" value="1"/>
</dbReference>
<dbReference type="AlphaFoldDB" id="A0A1I1MA33"/>
<dbReference type="Pfam" id="PF00126">
    <property type="entry name" value="HTH_1"/>
    <property type="match status" value="1"/>
</dbReference>
<name>A0A1I1MA33_9GAMM</name>
<dbReference type="InterPro" id="IPR000847">
    <property type="entry name" value="LysR_HTH_N"/>
</dbReference>
<comment type="similarity">
    <text evidence="1">Belongs to the LysR transcriptional regulatory family.</text>
</comment>
<dbReference type="RefSeq" id="WP_091984445.1">
    <property type="nucleotide sequence ID" value="NZ_FOLO01000018.1"/>
</dbReference>
<feature type="domain" description="HTH lysR-type" evidence="5">
    <location>
        <begin position="4"/>
        <end position="61"/>
    </location>
</feature>
<reference evidence="6 7" key="1">
    <citation type="submission" date="2016-10" db="EMBL/GenBank/DDBJ databases">
        <authorList>
            <person name="de Groot N.N."/>
        </authorList>
    </citation>
    <scope>NUCLEOTIDE SEQUENCE [LARGE SCALE GENOMIC DNA]</scope>
    <source>
        <strain evidence="6 7">DSM 6059</strain>
    </source>
</reference>
<dbReference type="Pfam" id="PF03466">
    <property type="entry name" value="LysR_substrate"/>
    <property type="match status" value="1"/>
</dbReference>
<dbReference type="Gene3D" id="1.10.10.10">
    <property type="entry name" value="Winged helix-like DNA-binding domain superfamily/Winged helix DNA-binding domain"/>
    <property type="match status" value="1"/>
</dbReference>
<evidence type="ECO:0000256" key="4">
    <source>
        <dbReference type="ARBA" id="ARBA00023163"/>
    </source>
</evidence>
<dbReference type="SUPFAM" id="SSF53850">
    <property type="entry name" value="Periplasmic binding protein-like II"/>
    <property type="match status" value="1"/>
</dbReference>
<evidence type="ECO:0000313" key="6">
    <source>
        <dbReference type="EMBL" id="SFC80058.1"/>
    </source>
</evidence>
<evidence type="ECO:0000259" key="5">
    <source>
        <dbReference type="PROSITE" id="PS50931"/>
    </source>
</evidence>
<dbReference type="InterPro" id="IPR050389">
    <property type="entry name" value="LysR-type_TF"/>
</dbReference>
<organism evidence="6 7">
    <name type="scientific">Pseudoalteromonas denitrificans DSM 6059</name>
    <dbReference type="NCBI Taxonomy" id="1123010"/>
    <lineage>
        <taxon>Bacteria</taxon>
        <taxon>Pseudomonadati</taxon>
        <taxon>Pseudomonadota</taxon>
        <taxon>Gammaproteobacteria</taxon>
        <taxon>Alteromonadales</taxon>
        <taxon>Pseudoalteromonadaceae</taxon>
        <taxon>Pseudoalteromonas</taxon>
    </lineage>
</organism>
<dbReference type="EMBL" id="FOLO01000018">
    <property type="protein sequence ID" value="SFC80058.1"/>
    <property type="molecule type" value="Genomic_DNA"/>
</dbReference>
<dbReference type="PANTHER" id="PTHR30118">
    <property type="entry name" value="HTH-TYPE TRANSCRIPTIONAL REGULATOR LEUO-RELATED"/>
    <property type="match status" value="1"/>
</dbReference>
<sequence>MNKPDLNLVVIFDAIMQEQSISIAAERLAMTQPSVSNAVSRMRYAWRDPLFVKSGRGIKATPYAEQLWLHISSSLHTISQAVNPDKFIPETANRCFRIALTDGMATLLWLDIRKIIERQAPNIDIHAVPYTMNAQSLLQNAHVDLVADYVPNLGEPIQRQFLCNNYFVAVMSANHPLANETLSLAQFVQAEHVLVSLSGNASGAVDIKLNELKLKRRIAMTVNSFANATYLLKYSNLISVLPYSIVSNDIKSGTLIAKILPFNLAPAEISMAWHNRNNQDLGLAWLRDMINQIIDNKSELLKEDAWVMN</sequence>
<dbReference type="InterPro" id="IPR005119">
    <property type="entry name" value="LysR_subst-bd"/>
</dbReference>
<keyword evidence="7" id="KW-1185">Reference proteome</keyword>
<keyword evidence="4" id="KW-0804">Transcription</keyword>
<proteinExistence type="inferred from homology"/>
<evidence type="ECO:0000256" key="1">
    <source>
        <dbReference type="ARBA" id="ARBA00009437"/>
    </source>
</evidence>
<evidence type="ECO:0000313" key="7">
    <source>
        <dbReference type="Proteomes" id="UP000198862"/>
    </source>
</evidence>
<dbReference type="InterPro" id="IPR036388">
    <property type="entry name" value="WH-like_DNA-bd_sf"/>
</dbReference>
<evidence type="ECO:0000256" key="2">
    <source>
        <dbReference type="ARBA" id="ARBA00023015"/>
    </source>
</evidence>
<dbReference type="PANTHER" id="PTHR30118:SF15">
    <property type="entry name" value="TRANSCRIPTIONAL REGULATORY PROTEIN"/>
    <property type="match status" value="1"/>
</dbReference>